<gene>
    <name evidence="2" type="ORF">H6F99_12270</name>
</gene>
<name>A0ABR8BWI0_APHFL</name>
<reference evidence="2 3" key="1">
    <citation type="journal article" date="2020" name="ISME J.">
        <title>Comparative genomics reveals insights into cyanobacterial evolution and habitat adaptation.</title>
        <authorList>
            <person name="Chen M.Y."/>
            <person name="Teng W.K."/>
            <person name="Zhao L."/>
            <person name="Hu C.X."/>
            <person name="Zhou Y.K."/>
            <person name="Han B.P."/>
            <person name="Song L.R."/>
            <person name="Shu W.S."/>
        </authorList>
    </citation>
    <scope>NUCLEOTIDE SEQUENCE [LARGE SCALE GENOMIC DNA]</scope>
    <source>
        <strain evidence="2 3">FACHB-1040</strain>
    </source>
</reference>
<keyword evidence="1" id="KW-1133">Transmembrane helix</keyword>
<feature type="transmembrane region" description="Helical" evidence="1">
    <location>
        <begin position="47"/>
        <end position="68"/>
    </location>
</feature>
<dbReference type="Proteomes" id="UP000606721">
    <property type="component" value="Unassembled WGS sequence"/>
</dbReference>
<keyword evidence="1" id="KW-0472">Membrane</keyword>
<organism evidence="2 3">
    <name type="scientific">Aphanizomenon flos-aquae FACHB-1040</name>
    <dbReference type="NCBI Taxonomy" id="2692887"/>
    <lineage>
        <taxon>Bacteria</taxon>
        <taxon>Bacillati</taxon>
        <taxon>Cyanobacteriota</taxon>
        <taxon>Cyanophyceae</taxon>
        <taxon>Nostocales</taxon>
        <taxon>Aphanizomenonaceae</taxon>
        <taxon>Aphanizomenon</taxon>
    </lineage>
</organism>
<evidence type="ECO:0000313" key="3">
    <source>
        <dbReference type="Proteomes" id="UP000606721"/>
    </source>
</evidence>
<evidence type="ECO:0000256" key="1">
    <source>
        <dbReference type="SAM" id="Phobius"/>
    </source>
</evidence>
<dbReference type="InterPro" id="IPR049774">
    <property type="entry name" value="EPS_HpsA-like"/>
</dbReference>
<accession>A0ABR8BWI0</accession>
<sequence>MYRKRQLSKIFTKLIRRFLTHSKKQIIWLLWTTFGTRKQWKVTTAGFVLPTVAMVSMVVVLLTTTIMLRSFDRAKNASNVRINEIVLSAAIPAIDRSRAKINKLFEDISLPKITPTDAELYKVLDDINNIDNINKYTFADETKLQISFDISGNSVIEQPTINTSLYDNETVNTAWKFPVDTDNNGKFDSYTLYGILFRTPRNISGKYARARNRLEARTSPMIKGILDTNCTTNNNPILVGNTGWIKQNNELKKSFFVYTVTVPIITLPSDTTNYEKYQGSKGFAALEYQQDRIQIPPSNIAIYNDDLEINPDTALNLNGGIFTNSNFLTGGSGQVQLYQISSKESCYYKSKNSKIIVGGNLGAGGFKSAGTTTTKVDLFKGTTTNPAASTWEASVTNSSSNLMYNNLAYINRINKLISSQFANAISSDPSEVKTGIENKKQDLGLSSFTTAEFDAIRRQQLQLYFQKRTRRVPYQEVNFASTETFPANVLQGSGDKLRPIDKWMYATDPSDGKTGTGYSTLTLNATGTSLQPQATEPQALKNTGGIETTLGDRVIVSNNLSEIWWDTTAATSSGNNIPEQWWNTSNNPKGFLGNSITHAQEISGIKWNAGDTTKTRTRQSFVQTEPLANLADTGRDGAWELDAAKIPKDITEPVGGLRVVTGAGVYLSAADTTTTVNSTVKEIWSDTMPVPGTAPTTKTIAPYYLYDSSITYKWREITNANTPYLKMRATAVYHYKSANYNAKIPTPIACVSSFYVPTNSTTAKNFTGLPWNVATGGLSNNGIVYPAPTSTKGESHYAKVLNYLSQLTYPNGRLIDDGLLVKALAKTANRTISEQSTIDAQICALQILDGTISPSNSVIPHGAIYETSLLDSREIVRNSSSNNTTYDYPIINRQPLEIRATVLDLNQLRTKTIGTSSPSQEYLLPSSGIIYATRNDALLDASGTSGIQTDAQKLVSPVDHILDSTRRPNAIMLINGSKLGRGTTNTYREEEKGLILASNLPVYIKGNFNLHTQEEFTQTLANDWNNFYTRTSTNLNPNFACRSGNPQLPNCPTGDEWRPATVLGDAVTLLSGNFREGFRDEGDYDWNNSLVGTPAPGFSAVNFFGANGKWADINNSGFPKDFDTATTGYQGSSYVNNFVTPLVRMIPARQYAYEICSSAVKDECFCSATDTTAQCAVKTKRWTINNVAFNGYNSSSGNSNGWEALPFKRLALKRNLTTTLLTTPLTIYGIPASGNKLAEYPVGGTTSPALALDSSGNQFLVPWLLPNSSNVFEPVLQIQKPFATETDSTNTTVISSVTNTSKTPKENQDSRNWLQPVLADTTFNLNVAAGDSPARPTEDNGGLQNFTRFMENWASSHGQKTAKISGSFIQLKKSTYATGTYNVNVGASSIVYAIVNDSGATTGYLPPSRNWSYDVALLSQSPDRFASKLVLTSPDLPDEYFREVGKDDKWVETLLCAKTTNSGTPYALAQNQRPSTCK</sequence>
<keyword evidence="1" id="KW-0812">Transmembrane</keyword>
<proteinExistence type="predicted"/>
<protein>
    <recommendedName>
        <fullName evidence="4">Flp pilus-assembly TadG-like N-terminal domain-containing protein</fullName>
    </recommendedName>
</protein>
<dbReference type="RefSeq" id="WP_190383160.1">
    <property type="nucleotide sequence ID" value="NZ_JACJQT010000028.1"/>
</dbReference>
<evidence type="ECO:0008006" key="4">
    <source>
        <dbReference type="Google" id="ProtNLM"/>
    </source>
</evidence>
<keyword evidence="3" id="KW-1185">Reference proteome</keyword>
<comment type="caution">
    <text evidence="2">The sequence shown here is derived from an EMBL/GenBank/DDBJ whole genome shotgun (WGS) entry which is preliminary data.</text>
</comment>
<dbReference type="EMBL" id="JACJQT010000028">
    <property type="protein sequence ID" value="MBD2279042.1"/>
    <property type="molecule type" value="Genomic_DNA"/>
</dbReference>
<evidence type="ECO:0000313" key="2">
    <source>
        <dbReference type="EMBL" id="MBD2279042.1"/>
    </source>
</evidence>
<dbReference type="NCBIfam" id="NF038301">
    <property type="entry name" value="EPS_HpsA"/>
    <property type="match status" value="1"/>
</dbReference>